<reference evidence="9" key="1">
    <citation type="submission" date="2021-03" db="EMBL/GenBank/DDBJ databases">
        <authorList>
            <person name="Kanchanasin P."/>
            <person name="Saeng-In P."/>
            <person name="Phongsopitanun W."/>
            <person name="Yuki M."/>
            <person name="Kudo T."/>
            <person name="Ohkuma M."/>
            <person name="Tanasupawat S."/>
        </authorList>
    </citation>
    <scope>NUCLEOTIDE SEQUENCE</scope>
    <source>
        <strain evidence="9">GKU 128</strain>
    </source>
</reference>
<dbReference type="Pfam" id="PF03176">
    <property type="entry name" value="MMPL"/>
    <property type="match status" value="2"/>
</dbReference>
<dbReference type="Proteomes" id="UP000669179">
    <property type="component" value="Unassembled WGS sequence"/>
</dbReference>
<evidence type="ECO:0000259" key="8">
    <source>
        <dbReference type="PROSITE" id="PS50156"/>
    </source>
</evidence>
<name>A0A939PGN0_9ACTN</name>
<feature type="transmembrane region" description="Helical" evidence="7">
    <location>
        <begin position="179"/>
        <end position="196"/>
    </location>
</feature>
<keyword evidence="5 7" id="KW-1133">Transmembrane helix</keyword>
<feature type="transmembrane region" description="Helical" evidence="7">
    <location>
        <begin position="662"/>
        <end position="686"/>
    </location>
</feature>
<feature type="domain" description="SSD" evidence="8">
    <location>
        <begin position="550"/>
        <end position="679"/>
    </location>
</feature>
<feature type="transmembrane region" description="Helical" evidence="7">
    <location>
        <begin position="629"/>
        <end position="650"/>
    </location>
</feature>
<comment type="subcellular location">
    <subcellularLocation>
        <location evidence="1">Cell membrane</location>
        <topology evidence="1">Multi-pass membrane protein</topology>
    </subcellularLocation>
</comment>
<feature type="transmembrane region" description="Helical" evidence="7">
    <location>
        <begin position="523"/>
        <end position="541"/>
    </location>
</feature>
<feature type="domain" description="SSD" evidence="8">
    <location>
        <begin position="202"/>
        <end position="333"/>
    </location>
</feature>
<dbReference type="Gene3D" id="1.20.1640.10">
    <property type="entry name" value="Multidrug efflux transporter AcrB transmembrane domain"/>
    <property type="match status" value="2"/>
</dbReference>
<comment type="similarity">
    <text evidence="2">Belongs to the resistance-nodulation-cell division (RND) (TC 2.A.6) family. MmpL subfamily.</text>
</comment>
<dbReference type="EMBL" id="JAGEOJ010000016">
    <property type="protein sequence ID" value="MBO2452502.1"/>
    <property type="molecule type" value="Genomic_DNA"/>
</dbReference>
<evidence type="ECO:0000313" key="9">
    <source>
        <dbReference type="EMBL" id="MBO2452502.1"/>
    </source>
</evidence>
<dbReference type="GO" id="GO:0005886">
    <property type="term" value="C:plasma membrane"/>
    <property type="evidence" value="ECO:0007669"/>
    <property type="project" value="UniProtKB-SubCell"/>
</dbReference>
<dbReference type="PANTHER" id="PTHR33406:SF6">
    <property type="entry name" value="MEMBRANE PROTEIN YDGH-RELATED"/>
    <property type="match status" value="1"/>
</dbReference>
<sequence>MFAWIGRFVVRRRWWVIGAWIVAAVLLVGFAPKFKASNQQTDFLPGKYASVQAFKLAEKAFPQAKGQTAIVVVTREDGRALTAQDQARTVALAAKLQGAHVKGVQGIAPGPVSANKMVQMINVRFSSQDFSDPEVTKGIETLRDDIKTDTAGSGLSALVTGQAAVNADATKSYEKSDQITLMATVIVIFVLLIFTFRSVVAALLPLFTVALVMMVALSLIGTVNKVFGLKADQMTSSLMPIVLFGVGTDYILFLLFRYRERLRAGEDKKQAMVSAVHKVGEVIASAAFAVIIAFCALVLASLGMLKSMGPAMSIAIATTLVAALTLIPAVVSLLGPKVFWPSKNWQREPAHKTSGKIGAFIGRKPGIVALVSGVILVALAFGALGFKANFDMASAPPDTEAAKGIVALEKGFPAGAQEATQVYVNSTSARPLPAGAPAEVAAKLHGAEGVAAVGKPMPSANGRTALIEVQLSKDPLSSAAMDSIPGIRKAASSGAPQGTEALVGGQTAIMVDLQSAMNRDYKVVFPIAGLLIAIILGLLLRSVVAPIYLMIAVVLSFLGTIGAAVFLFQGIKGHAGVIFFLPLIVYLFVVALGTDYNILMIARLREEARAGHPPREGVAHAFQQAAPTIASAGLILAGSFGTFLLANAAAMQEMGTSVAMGVILSAFVMSMFLVPAVTVLLGHVAWWPGHEDEPDPAAIAEEEAERSSV</sequence>
<dbReference type="InterPro" id="IPR050545">
    <property type="entry name" value="Mycobact_MmpL"/>
</dbReference>
<feature type="transmembrane region" description="Helical" evidence="7">
    <location>
        <begin position="575"/>
        <end position="594"/>
    </location>
</feature>
<feature type="transmembrane region" description="Helical" evidence="7">
    <location>
        <begin position="235"/>
        <end position="256"/>
    </location>
</feature>
<keyword evidence="6 7" id="KW-0472">Membrane</keyword>
<organism evidence="9 10">
    <name type="scientific">Actinomadura barringtoniae</name>
    <dbReference type="NCBI Taxonomy" id="1427535"/>
    <lineage>
        <taxon>Bacteria</taxon>
        <taxon>Bacillati</taxon>
        <taxon>Actinomycetota</taxon>
        <taxon>Actinomycetes</taxon>
        <taxon>Streptosporangiales</taxon>
        <taxon>Thermomonosporaceae</taxon>
        <taxon>Actinomadura</taxon>
    </lineage>
</organism>
<evidence type="ECO:0000256" key="5">
    <source>
        <dbReference type="ARBA" id="ARBA00022989"/>
    </source>
</evidence>
<gene>
    <name evidence="9" type="ORF">J4573_35800</name>
</gene>
<dbReference type="InterPro" id="IPR004869">
    <property type="entry name" value="MMPL_dom"/>
</dbReference>
<feature type="transmembrane region" description="Helical" evidence="7">
    <location>
        <begin position="12"/>
        <end position="31"/>
    </location>
</feature>
<protein>
    <submittedName>
        <fullName evidence="9">MMPL family transporter</fullName>
    </submittedName>
</protein>
<dbReference type="PANTHER" id="PTHR33406">
    <property type="entry name" value="MEMBRANE PROTEIN MJ1562-RELATED"/>
    <property type="match status" value="1"/>
</dbReference>
<evidence type="ECO:0000256" key="3">
    <source>
        <dbReference type="ARBA" id="ARBA00022475"/>
    </source>
</evidence>
<feature type="transmembrane region" description="Helical" evidence="7">
    <location>
        <begin position="282"/>
        <end position="302"/>
    </location>
</feature>
<dbReference type="AlphaFoldDB" id="A0A939PGN0"/>
<evidence type="ECO:0000256" key="1">
    <source>
        <dbReference type="ARBA" id="ARBA00004651"/>
    </source>
</evidence>
<proteinExistence type="inferred from homology"/>
<dbReference type="RefSeq" id="WP_208260516.1">
    <property type="nucleotide sequence ID" value="NZ_JAGEOJ010000016.1"/>
</dbReference>
<keyword evidence="10" id="KW-1185">Reference proteome</keyword>
<evidence type="ECO:0000256" key="4">
    <source>
        <dbReference type="ARBA" id="ARBA00022692"/>
    </source>
</evidence>
<dbReference type="PROSITE" id="PS50156">
    <property type="entry name" value="SSD"/>
    <property type="match status" value="2"/>
</dbReference>
<feature type="transmembrane region" description="Helical" evidence="7">
    <location>
        <begin position="547"/>
        <end position="568"/>
    </location>
</feature>
<feature type="transmembrane region" description="Helical" evidence="7">
    <location>
        <begin position="202"/>
        <end position="223"/>
    </location>
</feature>
<dbReference type="InterPro" id="IPR000731">
    <property type="entry name" value="SSD"/>
</dbReference>
<evidence type="ECO:0000256" key="2">
    <source>
        <dbReference type="ARBA" id="ARBA00010157"/>
    </source>
</evidence>
<feature type="transmembrane region" description="Helical" evidence="7">
    <location>
        <begin position="366"/>
        <end position="386"/>
    </location>
</feature>
<evidence type="ECO:0000256" key="7">
    <source>
        <dbReference type="SAM" id="Phobius"/>
    </source>
</evidence>
<dbReference type="SUPFAM" id="SSF82866">
    <property type="entry name" value="Multidrug efflux transporter AcrB transmembrane domain"/>
    <property type="match status" value="2"/>
</dbReference>
<comment type="caution">
    <text evidence="9">The sequence shown here is derived from an EMBL/GenBank/DDBJ whole genome shotgun (WGS) entry which is preliminary data.</text>
</comment>
<evidence type="ECO:0000256" key="6">
    <source>
        <dbReference type="ARBA" id="ARBA00023136"/>
    </source>
</evidence>
<feature type="transmembrane region" description="Helical" evidence="7">
    <location>
        <begin position="314"/>
        <end position="335"/>
    </location>
</feature>
<keyword evidence="3" id="KW-1003">Cell membrane</keyword>
<accession>A0A939PGN0</accession>
<evidence type="ECO:0000313" key="10">
    <source>
        <dbReference type="Proteomes" id="UP000669179"/>
    </source>
</evidence>
<keyword evidence="4 7" id="KW-0812">Transmembrane</keyword>